<dbReference type="RefSeq" id="WP_011628966.1">
    <property type="nucleotide sequence ID" value="NC_008340.1"/>
</dbReference>
<evidence type="ECO:0000313" key="4">
    <source>
        <dbReference type="Proteomes" id="UP000001962"/>
    </source>
</evidence>
<dbReference type="HOGENOM" id="CLU_049702_0_0_6"/>
<organism evidence="3 4">
    <name type="scientific">Alkalilimnicola ehrlichii (strain ATCC BAA-1101 / DSM 17681 / MLHE-1)</name>
    <dbReference type="NCBI Taxonomy" id="187272"/>
    <lineage>
        <taxon>Bacteria</taxon>
        <taxon>Pseudomonadati</taxon>
        <taxon>Pseudomonadota</taxon>
        <taxon>Gammaproteobacteria</taxon>
        <taxon>Chromatiales</taxon>
        <taxon>Ectothiorhodospiraceae</taxon>
        <taxon>Alkalilimnicola</taxon>
    </lineage>
</organism>
<feature type="region of interest" description="Disordered" evidence="2">
    <location>
        <begin position="85"/>
        <end position="112"/>
    </location>
</feature>
<dbReference type="Pfam" id="PF04285">
    <property type="entry name" value="DUF444"/>
    <property type="match status" value="1"/>
</dbReference>
<evidence type="ECO:0000256" key="1">
    <source>
        <dbReference type="HAMAP-Rule" id="MF_01232"/>
    </source>
</evidence>
<dbReference type="EMBL" id="CP000453">
    <property type="protein sequence ID" value="ABI56571.1"/>
    <property type="molecule type" value="Genomic_DNA"/>
</dbReference>
<dbReference type="NCBIfam" id="NF003707">
    <property type="entry name" value="PRK05325.1-2"/>
    <property type="match status" value="1"/>
</dbReference>
<dbReference type="OrthoDB" id="9788289at2"/>
<dbReference type="Proteomes" id="UP000001962">
    <property type="component" value="Chromosome"/>
</dbReference>
<keyword evidence="4" id="KW-1185">Reference proteome</keyword>
<comment type="similarity">
    <text evidence="1">Belongs to the UPF0229 family.</text>
</comment>
<name>Q0A9B6_ALKEH</name>
<dbReference type="AlphaFoldDB" id="Q0A9B6"/>
<reference evidence="4" key="1">
    <citation type="submission" date="2006-08" db="EMBL/GenBank/DDBJ databases">
        <title>Complete sequence of Alkalilimnicola ehrilichei MLHE-1.</title>
        <authorList>
            <person name="Copeland A."/>
            <person name="Lucas S."/>
            <person name="Lapidus A."/>
            <person name="Barry K."/>
            <person name="Detter J.C."/>
            <person name="Glavina del Rio T."/>
            <person name="Hammon N."/>
            <person name="Israni S."/>
            <person name="Dalin E."/>
            <person name="Tice H."/>
            <person name="Pitluck S."/>
            <person name="Sims D."/>
            <person name="Brettin T."/>
            <person name="Bruce D."/>
            <person name="Han C."/>
            <person name="Tapia R."/>
            <person name="Gilna P."/>
            <person name="Schmutz J."/>
            <person name="Larimer F."/>
            <person name="Land M."/>
            <person name="Hauser L."/>
            <person name="Kyrpides N."/>
            <person name="Mikhailova N."/>
            <person name="Oremland R.S."/>
            <person name="Hoeft S.E."/>
            <person name="Switzer-Blum J."/>
            <person name="Kulp T."/>
            <person name="King G."/>
            <person name="Tabita R."/>
            <person name="Witte B."/>
            <person name="Santini J.M."/>
            <person name="Basu P."/>
            <person name="Hollibaugh J.T."/>
            <person name="Xie G."/>
            <person name="Stolz J.F."/>
            <person name="Richardson P."/>
        </authorList>
    </citation>
    <scope>NUCLEOTIDE SEQUENCE [LARGE SCALE GENOMIC DNA]</scope>
    <source>
        <strain evidence="4">ATCC BAA-1101 / DSM 17681 / MLHE-1</strain>
    </source>
</reference>
<dbReference type="PANTHER" id="PTHR30510:SF2">
    <property type="entry name" value="UPF0229 PROTEIN YEAH"/>
    <property type="match status" value="1"/>
</dbReference>
<feature type="compositionally biased region" description="Gly residues" evidence="2">
    <location>
        <begin position="94"/>
        <end position="103"/>
    </location>
</feature>
<dbReference type="KEGG" id="aeh:Mlg_1222"/>
<dbReference type="InterPro" id="IPR006698">
    <property type="entry name" value="UPF0229"/>
</dbReference>
<evidence type="ECO:0000313" key="3">
    <source>
        <dbReference type="EMBL" id="ABI56571.1"/>
    </source>
</evidence>
<protein>
    <recommendedName>
        <fullName evidence="1">UPF0229 protein Mlg_1222</fullName>
    </recommendedName>
</protein>
<accession>Q0A9B6</accession>
<evidence type="ECO:0000256" key="2">
    <source>
        <dbReference type="SAM" id="MobiDB-lite"/>
    </source>
</evidence>
<proteinExistence type="inferred from homology"/>
<gene>
    <name evidence="3" type="ordered locus">Mlg_1222</name>
</gene>
<dbReference type="NCBIfam" id="NF003708">
    <property type="entry name" value="PRK05325.1-3"/>
    <property type="match status" value="1"/>
</dbReference>
<sequence length="430" mass="49613">MVNIVDRRLNPKDKSLANRQRFLRRAKRQVLDAVRDASAKRGVKDMRGEGEQISIPADGLGEPSFRKGGDTGVREHVLPGNKEYRVGDVIPRPEGGGGGGGRSEGSPDGEGQDEFQFVVSRDEFLDLFFENLALPDLVKKDMKKTERFANQRAGYSVSGSPSNLNLTRTMRNSLSRRIALRRPKREHLRELEREIDGLERSGKEPQRLRALIEELERETHRARQIPWIDPIDIRYNRFEPVPRPVSQAVMFCLMDVSGSMTEDMKDLAKRFFMLLYLFLERRYRHVDVVFIRHTHIAQEVDEETFFYSRETGGTLVSPALDEMYRVQRDRYPEESWNIYAAQASDGDNTPADNPRVIKMMRETILPLTQYFAYIEVGGQSLHMASDLWRAYDKVARTHPVLAMRRVRRRDEIFPVFRDLFTPVQKAKAGA</sequence>
<dbReference type="PANTHER" id="PTHR30510">
    <property type="entry name" value="UPF0229 PROTEIN YEAH"/>
    <property type="match status" value="1"/>
</dbReference>
<dbReference type="HAMAP" id="MF_01232">
    <property type="entry name" value="UPF0229"/>
    <property type="match status" value="1"/>
</dbReference>
<dbReference type="eggNOG" id="COG2718">
    <property type="taxonomic scope" value="Bacteria"/>
</dbReference>